<evidence type="ECO:0000313" key="1">
    <source>
        <dbReference type="EMBL" id="MPC84823.1"/>
    </source>
</evidence>
<dbReference type="AlphaFoldDB" id="A0A5B7IQZ6"/>
<reference evidence="1 2" key="1">
    <citation type="submission" date="2019-05" db="EMBL/GenBank/DDBJ databases">
        <title>Another draft genome of Portunus trituberculatus and its Hox gene families provides insights of decapod evolution.</title>
        <authorList>
            <person name="Jeong J.-H."/>
            <person name="Song I."/>
            <person name="Kim S."/>
            <person name="Choi T."/>
            <person name="Kim D."/>
            <person name="Ryu S."/>
            <person name="Kim W."/>
        </authorList>
    </citation>
    <scope>NUCLEOTIDE SEQUENCE [LARGE SCALE GENOMIC DNA]</scope>
    <source>
        <tissue evidence="1">Muscle</tissue>
    </source>
</reference>
<dbReference type="OrthoDB" id="6345950at2759"/>
<proteinExistence type="predicted"/>
<protein>
    <submittedName>
        <fullName evidence="1">Uncharacterized protein</fullName>
    </submittedName>
</protein>
<name>A0A5B7IQZ6_PORTR</name>
<accession>A0A5B7IQZ6</accession>
<evidence type="ECO:0000313" key="2">
    <source>
        <dbReference type="Proteomes" id="UP000324222"/>
    </source>
</evidence>
<keyword evidence="2" id="KW-1185">Reference proteome</keyword>
<organism evidence="1 2">
    <name type="scientific">Portunus trituberculatus</name>
    <name type="common">Swimming crab</name>
    <name type="synonym">Neptunus trituberculatus</name>
    <dbReference type="NCBI Taxonomy" id="210409"/>
    <lineage>
        <taxon>Eukaryota</taxon>
        <taxon>Metazoa</taxon>
        <taxon>Ecdysozoa</taxon>
        <taxon>Arthropoda</taxon>
        <taxon>Crustacea</taxon>
        <taxon>Multicrustacea</taxon>
        <taxon>Malacostraca</taxon>
        <taxon>Eumalacostraca</taxon>
        <taxon>Eucarida</taxon>
        <taxon>Decapoda</taxon>
        <taxon>Pleocyemata</taxon>
        <taxon>Brachyura</taxon>
        <taxon>Eubrachyura</taxon>
        <taxon>Portunoidea</taxon>
        <taxon>Portunidae</taxon>
        <taxon>Portuninae</taxon>
        <taxon>Portunus</taxon>
    </lineage>
</organism>
<sequence length="153" mass="17188">MELPDEVASPPGRTADSLAKQAARSLANQLIQTTLPAITKYWEGNIKPKENVKSPRKKFPSKRTLIKHLQSVQEWYQNNESLAAHGSYLRQLVSVACAEALLMLVAKDDCELLFLLTLQLMFCQEAGFFSQSRKVCLCHVLLLLMLLLCSKLV</sequence>
<dbReference type="EMBL" id="VSRR010066527">
    <property type="protein sequence ID" value="MPC84823.1"/>
    <property type="molecule type" value="Genomic_DNA"/>
</dbReference>
<comment type="caution">
    <text evidence="1">The sequence shown here is derived from an EMBL/GenBank/DDBJ whole genome shotgun (WGS) entry which is preliminary data.</text>
</comment>
<dbReference type="Proteomes" id="UP000324222">
    <property type="component" value="Unassembled WGS sequence"/>
</dbReference>
<gene>
    <name evidence="1" type="ORF">E2C01_079573</name>
</gene>